<gene>
    <name evidence="1" type="ORF">BCR37DRAFT_67936</name>
</gene>
<evidence type="ECO:0000313" key="2">
    <source>
        <dbReference type="Proteomes" id="UP000193685"/>
    </source>
</evidence>
<evidence type="ECO:0000313" key="1">
    <source>
        <dbReference type="EMBL" id="ORY80407.1"/>
    </source>
</evidence>
<accession>A0A1Y2F9V0</accession>
<comment type="caution">
    <text evidence="1">The sequence shown here is derived from an EMBL/GenBank/DDBJ whole genome shotgun (WGS) entry which is preliminary data.</text>
</comment>
<dbReference type="AlphaFoldDB" id="A0A1Y2F9V0"/>
<protein>
    <submittedName>
        <fullName evidence="1">Uncharacterized protein</fullName>
    </submittedName>
</protein>
<dbReference type="Proteomes" id="UP000193685">
    <property type="component" value="Unassembled WGS sequence"/>
</dbReference>
<name>A0A1Y2F9V0_PROLT</name>
<dbReference type="RefSeq" id="XP_040724295.1">
    <property type="nucleotide sequence ID" value="XM_040872434.1"/>
</dbReference>
<keyword evidence="2" id="KW-1185">Reference proteome</keyword>
<dbReference type="GeneID" id="63789033"/>
<proteinExistence type="predicted"/>
<sequence>MSPECCLWTPSSCIGVARREPGHCCCSHRQPSLSNPILHSFVASCRVHQVCFVQNL</sequence>
<reference evidence="1 2" key="1">
    <citation type="submission" date="2016-07" db="EMBL/GenBank/DDBJ databases">
        <title>Pervasive Adenine N6-methylation of Active Genes in Fungi.</title>
        <authorList>
            <consortium name="DOE Joint Genome Institute"/>
            <person name="Mondo S.J."/>
            <person name="Dannebaum R.O."/>
            <person name="Kuo R.C."/>
            <person name="Labutti K."/>
            <person name="Haridas S."/>
            <person name="Kuo A."/>
            <person name="Salamov A."/>
            <person name="Ahrendt S.R."/>
            <person name="Lipzen A."/>
            <person name="Sullivan W."/>
            <person name="Andreopoulos W.B."/>
            <person name="Clum A."/>
            <person name="Lindquist E."/>
            <person name="Daum C."/>
            <person name="Ramamoorthy G.K."/>
            <person name="Gryganskyi A."/>
            <person name="Culley D."/>
            <person name="Magnuson J.K."/>
            <person name="James T.Y."/>
            <person name="O'Malley M.A."/>
            <person name="Stajich J.E."/>
            <person name="Spatafora J.W."/>
            <person name="Visel A."/>
            <person name="Grigoriev I.V."/>
        </authorList>
    </citation>
    <scope>NUCLEOTIDE SEQUENCE [LARGE SCALE GENOMIC DNA]</scope>
    <source>
        <strain evidence="1 2">12-1054</strain>
    </source>
</reference>
<dbReference type="EMBL" id="MCFI01000013">
    <property type="protein sequence ID" value="ORY80407.1"/>
    <property type="molecule type" value="Genomic_DNA"/>
</dbReference>
<organism evidence="1 2">
    <name type="scientific">Protomyces lactucae-debilis</name>
    <dbReference type="NCBI Taxonomy" id="2754530"/>
    <lineage>
        <taxon>Eukaryota</taxon>
        <taxon>Fungi</taxon>
        <taxon>Dikarya</taxon>
        <taxon>Ascomycota</taxon>
        <taxon>Taphrinomycotina</taxon>
        <taxon>Taphrinomycetes</taxon>
        <taxon>Taphrinales</taxon>
        <taxon>Protomycetaceae</taxon>
        <taxon>Protomyces</taxon>
    </lineage>
</organism>